<evidence type="ECO:0000313" key="12">
    <source>
        <dbReference type="EMBL" id="MDF3299320.1"/>
    </source>
</evidence>
<dbReference type="Pfam" id="PF07730">
    <property type="entry name" value="HisKA_3"/>
    <property type="match status" value="1"/>
</dbReference>
<evidence type="ECO:0000256" key="6">
    <source>
        <dbReference type="ARBA" id="ARBA00022777"/>
    </source>
</evidence>
<reference evidence="12 13" key="1">
    <citation type="submission" date="2023-03" db="EMBL/GenBank/DDBJ databases">
        <title>Draft genome sequence of Streptomyces sp. K1PA1 isolated from peat swamp forest in Thailand.</title>
        <authorList>
            <person name="Klaysubun C."/>
            <person name="Duangmal K."/>
        </authorList>
    </citation>
    <scope>NUCLEOTIDE SEQUENCE [LARGE SCALE GENOMIC DNA]</scope>
    <source>
        <strain evidence="12 13">K1PA1</strain>
    </source>
</reference>
<keyword evidence="10" id="KW-0472">Membrane</keyword>
<evidence type="ECO:0000256" key="7">
    <source>
        <dbReference type="ARBA" id="ARBA00022840"/>
    </source>
</evidence>
<dbReference type="Gene3D" id="3.30.565.10">
    <property type="entry name" value="Histidine kinase-like ATPase, C-terminal domain"/>
    <property type="match status" value="1"/>
</dbReference>
<feature type="transmembrane region" description="Helical" evidence="10">
    <location>
        <begin position="62"/>
        <end position="81"/>
    </location>
</feature>
<accession>A0ABT6A3V1</accession>
<dbReference type="PANTHER" id="PTHR24421">
    <property type="entry name" value="NITRATE/NITRITE SENSOR PROTEIN NARX-RELATED"/>
    <property type="match status" value="1"/>
</dbReference>
<comment type="caution">
    <text evidence="12">The sequence shown here is derived from an EMBL/GenBank/DDBJ whole genome shotgun (WGS) entry which is preliminary data.</text>
</comment>
<sequence length="407" mass="43331">MAERRERGSGPPRWARHGPPWWNHGGEPSSRRLPVVSTVLLTLLVLGGTHAAAAGQRHREPLDAYGAALLLAASVLLLWRTRHPVPVVLGAAGLTLVYLTAGYPYGPVFLTVAVACFSAVVTGHRRAAWTAVALLWAGHALVALLLYRVLPPPGDGPASWRQEAVVATWVVAVVALAEVARARREQWAQERAERARAARRRADAERLRIARELHDVLAHSISVIHVQAGVGLALLDTEPEQARTALTTIRAASKEALGEVRQVLDSLRAPGDAPRAPAPGLDRLPELVEQASRTGLTVTTEGEPPRLPPATDLAAFRIVQEALTNVLRHSGSRHARLRLAREGGTLRLRVDDDGPATGGDAGGSGNGLAGMRERAAALGGTVEAGPRPGGGWRVRAELPLSPAEEER</sequence>
<keyword evidence="3" id="KW-0597">Phosphoprotein</keyword>
<evidence type="ECO:0000259" key="11">
    <source>
        <dbReference type="SMART" id="SM00387"/>
    </source>
</evidence>
<evidence type="ECO:0000256" key="1">
    <source>
        <dbReference type="ARBA" id="ARBA00000085"/>
    </source>
</evidence>
<evidence type="ECO:0000256" key="2">
    <source>
        <dbReference type="ARBA" id="ARBA00012438"/>
    </source>
</evidence>
<keyword evidence="8" id="KW-0902">Two-component regulatory system</keyword>
<gene>
    <name evidence="12" type="ORF">P3H78_11865</name>
</gene>
<feature type="compositionally biased region" description="Gly residues" evidence="9">
    <location>
        <begin position="356"/>
        <end position="368"/>
    </location>
</feature>
<evidence type="ECO:0000256" key="8">
    <source>
        <dbReference type="ARBA" id="ARBA00023012"/>
    </source>
</evidence>
<dbReference type="EC" id="2.7.13.3" evidence="2"/>
<keyword evidence="5" id="KW-0547">Nucleotide-binding</keyword>
<dbReference type="InterPro" id="IPR011712">
    <property type="entry name" value="Sig_transdc_His_kin_sub3_dim/P"/>
</dbReference>
<dbReference type="Proteomes" id="UP001221150">
    <property type="component" value="Unassembled WGS sequence"/>
</dbReference>
<keyword evidence="7" id="KW-0067">ATP-binding</keyword>
<dbReference type="SUPFAM" id="SSF55874">
    <property type="entry name" value="ATPase domain of HSP90 chaperone/DNA topoisomerase II/histidine kinase"/>
    <property type="match status" value="1"/>
</dbReference>
<evidence type="ECO:0000256" key="9">
    <source>
        <dbReference type="SAM" id="MobiDB-lite"/>
    </source>
</evidence>
<feature type="region of interest" description="Disordered" evidence="9">
    <location>
        <begin position="381"/>
        <end position="407"/>
    </location>
</feature>
<protein>
    <recommendedName>
        <fullName evidence="2">histidine kinase</fullName>
        <ecNumber evidence="2">2.7.13.3</ecNumber>
    </recommendedName>
</protein>
<feature type="transmembrane region" description="Helical" evidence="10">
    <location>
        <begin position="128"/>
        <end position="150"/>
    </location>
</feature>
<dbReference type="GO" id="GO:0016301">
    <property type="term" value="F:kinase activity"/>
    <property type="evidence" value="ECO:0007669"/>
    <property type="project" value="UniProtKB-KW"/>
</dbReference>
<feature type="transmembrane region" description="Helical" evidence="10">
    <location>
        <begin position="162"/>
        <end position="180"/>
    </location>
</feature>
<feature type="region of interest" description="Disordered" evidence="9">
    <location>
        <begin position="348"/>
        <end position="369"/>
    </location>
</feature>
<keyword evidence="6 12" id="KW-0418">Kinase</keyword>
<feature type="transmembrane region" description="Helical" evidence="10">
    <location>
        <begin position="101"/>
        <end position="121"/>
    </location>
</feature>
<name>A0ABT6A3V1_9ACTN</name>
<dbReference type="InterPro" id="IPR003594">
    <property type="entry name" value="HATPase_dom"/>
</dbReference>
<dbReference type="Pfam" id="PF02518">
    <property type="entry name" value="HATPase_c"/>
    <property type="match status" value="1"/>
</dbReference>
<feature type="region of interest" description="Disordered" evidence="9">
    <location>
        <begin position="1"/>
        <end position="21"/>
    </location>
</feature>
<proteinExistence type="predicted"/>
<dbReference type="RefSeq" id="WP_276108878.1">
    <property type="nucleotide sequence ID" value="NZ_JARJBB010000005.1"/>
</dbReference>
<dbReference type="PANTHER" id="PTHR24421:SF10">
    <property type="entry name" value="NITRATE_NITRITE SENSOR PROTEIN NARQ"/>
    <property type="match status" value="1"/>
</dbReference>
<evidence type="ECO:0000256" key="5">
    <source>
        <dbReference type="ARBA" id="ARBA00022741"/>
    </source>
</evidence>
<evidence type="ECO:0000256" key="3">
    <source>
        <dbReference type="ARBA" id="ARBA00022553"/>
    </source>
</evidence>
<dbReference type="InterPro" id="IPR050482">
    <property type="entry name" value="Sensor_HK_TwoCompSys"/>
</dbReference>
<feature type="transmembrane region" description="Helical" evidence="10">
    <location>
        <begin position="35"/>
        <end position="55"/>
    </location>
</feature>
<keyword evidence="4" id="KW-0808">Transferase</keyword>
<evidence type="ECO:0000256" key="4">
    <source>
        <dbReference type="ARBA" id="ARBA00022679"/>
    </source>
</evidence>
<organism evidence="12 13">
    <name type="scientific">Streptomyces tropicalis</name>
    <dbReference type="NCBI Taxonomy" id="3034234"/>
    <lineage>
        <taxon>Bacteria</taxon>
        <taxon>Bacillati</taxon>
        <taxon>Actinomycetota</taxon>
        <taxon>Actinomycetes</taxon>
        <taxon>Kitasatosporales</taxon>
        <taxon>Streptomycetaceae</taxon>
        <taxon>Streptomyces</taxon>
    </lineage>
</organism>
<keyword evidence="10" id="KW-1133">Transmembrane helix</keyword>
<dbReference type="EMBL" id="JARJBB010000005">
    <property type="protein sequence ID" value="MDF3299320.1"/>
    <property type="molecule type" value="Genomic_DNA"/>
</dbReference>
<dbReference type="SMART" id="SM00387">
    <property type="entry name" value="HATPase_c"/>
    <property type="match status" value="1"/>
</dbReference>
<dbReference type="CDD" id="cd16917">
    <property type="entry name" value="HATPase_UhpB-NarQ-NarX-like"/>
    <property type="match status" value="1"/>
</dbReference>
<keyword evidence="10" id="KW-0812">Transmembrane</keyword>
<keyword evidence="13" id="KW-1185">Reference proteome</keyword>
<evidence type="ECO:0000256" key="10">
    <source>
        <dbReference type="SAM" id="Phobius"/>
    </source>
</evidence>
<dbReference type="InterPro" id="IPR036890">
    <property type="entry name" value="HATPase_C_sf"/>
</dbReference>
<feature type="domain" description="Histidine kinase/HSP90-like ATPase" evidence="11">
    <location>
        <begin position="310"/>
        <end position="402"/>
    </location>
</feature>
<dbReference type="Gene3D" id="1.20.5.1930">
    <property type="match status" value="1"/>
</dbReference>
<evidence type="ECO:0000313" key="13">
    <source>
        <dbReference type="Proteomes" id="UP001221150"/>
    </source>
</evidence>
<comment type="catalytic activity">
    <reaction evidence="1">
        <text>ATP + protein L-histidine = ADP + protein N-phospho-L-histidine.</text>
        <dbReference type="EC" id="2.7.13.3"/>
    </reaction>
</comment>